<reference evidence="5 6" key="1">
    <citation type="journal article" date="2019" name="Int. J. Syst. Evol. Microbiol.">
        <title>The Global Catalogue of Microorganisms (GCM) 10K type strain sequencing project: providing services to taxonomists for standard genome sequencing and annotation.</title>
        <authorList>
            <consortium name="The Broad Institute Genomics Platform"/>
            <consortium name="The Broad Institute Genome Sequencing Center for Infectious Disease"/>
            <person name="Wu L."/>
            <person name="Ma J."/>
        </authorList>
    </citation>
    <scope>NUCLEOTIDE SEQUENCE [LARGE SCALE GENOMIC DNA]</scope>
    <source>
        <strain evidence="5 6">CGMCC 1.12563</strain>
    </source>
</reference>
<dbReference type="PANTHER" id="PTHR48100">
    <property type="entry name" value="BROAD-SPECIFICITY PHOSPHATASE YOR283W-RELATED"/>
    <property type="match status" value="1"/>
</dbReference>
<keyword evidence="6" id="KW-1185">Reference proteome</keyword>
<organism evidence="5 6">
    <name type="scientific">Halomarina rubra</name>
    <dbReference type="NCBI Taxonomy" id="2071873"/>
    <lineage>
        <taxon>Archaea</taxon>
        <taxon>Methanobacteriati</taxon>
        <taxon>Methanobacteriota</taxon>
        <taxon>Stenosarchaea group</taxon>
        <taxon>Halobacteria</taxon>
        <taxon>Halobacteriales</taxon>
        <taxon>Natronomonadaceae</taxon>
        <taxon>Halomarina</taxon>
    </lineage>
</organism>
<feature type="binding site" evidence="4">
    <location>
        <begin position="8"/>
        <end position="15"/>
    </location>
    <ligand>
        <name>substrate</name>
    </ligand>
</feature>
<dbReference type="GO" id="GO:0016787">
    <property type="term" value="F:hydrolase activity"/>
    <property type="evidence" value="ECO:0007669"/>
    <property type="project" value="UniProtKB-KW"/>
</dbReference>
<dbReference type="CDD" id="cd07067">
    <property type="entry name" value="HP_PGM_like"/>
    <property type="match status" value="1"/>
</dbReference>
<gene>
    <name evidence="5" type="ORF">ACFSBT_07780</name>
</gene>
<keyword evidence="5" id="KW-0378">Hydrolase</keyword>
<dbReference type="InterPro" id="IPR013078">
    <property type="entry name" value="His_Pase_superF_clade-1"/>
</dbReference>
<dbReference type="InterPro" id="IPR029033">
    <property type="entry name" value="His_PPase_superfam"/>
</dbReference>
<comment type="caution">
    <text evidence="5">The sequence shown here is derived from an EMBL/GenBank/DDBJ whole genome shotgun (WGS) entry which is preliminary data.</text>
</comment>
<dbReference type="EC" id="3.1.3.-" evidence="5"/>
<feature type="active site" description="Tele-phosphohistidine intermediate" evidence="3">
    <location>
        <position position="9"/>
    </location>
</feature>
<proteinExistence type="predicted"/>
<dbReference type="PROSITE" id="PS00175">
    <property type="entry name" value="PG_MUTASE"/>
    <property type="match status" value="1"/>
</dbReference>
<evidence type="ECO:0000256" key="1">
    <source>
        <dbReference type="ARBA" id="ARBA00023152"/>
    </source>
</evidence>
<dbReference type="Proteomes" id="UP001597187">
    <property type="component" value="Unassembled WGS sequence"/>
</dbReference>
<name>A0ABD6ATW0_9EURY</name>
<evidence type="ECO:0000256" key="3">
    <source>
        <dbReference type="PIRSR" id="PIRSR613078-1"/>
    </source>
</evidence>
<keyword evidence="2" id="KW-0413">Isomerase</keyword>
<dbReference type="InterPro" id="IPR001345">
    <property type="entry name" value="PG/BPGM_mutase_AS"/>
</dbReference>
<dbReference type="InterPro" id="IPR050275">
    <property type="entry name" value="PGM_Phosphatase"/>
</dbReference>
<feature type="active site" description="Proton donor/acceptor" evidence="3">
    <location>
        <position position="84"/>
    </location>
</feature>
<evidence type="ECO:0000313" key="5">
    <source>
        <dbReference type="EMBL" id="MFD1513172.1"/>
    </source>
</evidence>
<dbReference type="AlphaFoldDB" id="A0ABD6ATW0"/>
<evidence type="ECO:0000256" key="2">
    <source>
        <dbReference type="ARBA" id="ARBA00023235"/>
    </source>
</evidence>
<dbReference type="Pfam" id="PF00300">
    <property type="entry name" value="His_Phos_1"/>
    <property type="match status" value="1"/>
</dbReference>
<dbReference type="SMART" id="SM00855">
    <property type="entry name" value="PGAM"/>
    <property type="match status" value="1"/>
</dbReference>
<accession>A0ABD6ATW0</accession>
<dbReference type="RefSeq" id="WP_250873133.1">
    <property type="nucleotide sequence ID" value="NZ_JALXFV010000003.1"/>
</dbReference>
<protein>
    <submittedName>
        <fullName evidence="5">Histidine phosphatase family protein</fullName>
        <ecNumber evidence="5">3.1.3.-</ecNumber>
    </submittedName>
</protein>
<evidence type="ECO:0000313" key="6">
    <source>
        <dbReference type="Proteomes" id="UP001597187"/>
    </source>
</evidence>
<feature type="binding site" evidence="4">
    <location>
        <position position="59"/>
    </location>
    <ligand>
        <name>substrate</name>
    </ligand>
</feature>
<dbReference type="SUPFAM" id="SSF53254">
    <property type="entry name" value="Phosphoglycerate mutase-like"/>
    <property type="match status" value="1"/>
</dbReference>
<sequence>MPTVVLMRHGETPWNRDQRMQGWAPVPLSDRGHEQAAAAAEHVAASYDVDRIVSSDLLRTRETTERVRETLGDLPVTFERAWRERDIGVYQGLGYQEMLDRFPTFALGETAARAATEVPDGGESIVGMRSRVLTGWRTAVEESGTTLVVTHGGPIHQVLGHAKGMDATTAVLEHEQANCAVNEFEVDGESVTVQRENATPWADGLDVRTREGLEGGAE</sequence>
<dbReference type="EMBL" id="JBHUDC010000003">
    <property type="protein sequence ID" value="MFD1513172.1"/>
    <property type="molecule type" value="Genomic_DNA"/>
</dbReference>
<dbReference type="Gene3D" id="3.40.50.1240">
    <property type="entry name" value="Phosphoglycerate mutase-like"/>
    <property type="match status" value="1"/>
</dbReference>
<evidence type="ECO:0000256" key="4">
    <source>
        <dbReference type="PIRSR" id="PIRSR613078-2"/>
    </source>
</evidence>
<dbReference type="PANTHER" id="PTHR48100:SF1">
    <property type="entry name" value="HISTIDINE PHOSPHATASE FAMILY PROTEIN-RELATED"/>
    <property type="match status" value="1"/>
</dbReference>
<keyword evidence="1" id="KW-0324">Glycolysis</keyword>